<keyword evidence="2" id="KW-1185">Reference proteome</keyword>
<accession>A0ABN6MWX0</accession>
<dbReference type="InterPro" id="IPR036412">
    <property type="entry name" value="HAD-like_sf"/>
</dbReference>
<protein>
    <submittedName>
        <fullName evidence="1">2-hydroxy-3-keto-5-methylthiopentenyl-1-phosphate phosphatase</fullName>
    </submittedName>
</protein>
<dbReference type="InterPro" id="IPR050582">
    <property type="entry name" value="HAD-like_SerB"/>
</dbReference>
<dbReference type="Pfam" id="PF12710">
    <property type="entry name" value="HAD"/>
    <property type="match status" value="1"/>
</dbReference>
<dbReference type="EMBL" id="AP025591">
    <property type="protein sequence ID" value="BDG04312.1"/>
    <property type="molecule type" value="Genomic_DNA"/>
</dbReference>
<name>A0ABN6MWX0_9BACT</name>
<evidence type="ECO:0000313" key="1">
    <source>
        <dbReference type="EMBL" id="BDG04312.1"/>
    </source>
</evidence>
<gene>
    <name evidence="1" type="primary">mtnX</name>
    <name evidence="1" type="ORF">AMOR_33080</name>
</gene>
<proteinExistence type="predicted"/>
<dbReference type="NCBIfam" id="TIGR01488">
    <property type="entry name" value="HAD-SF-IB"/>
    <property type="match status" value="1"/>
</dbReference>
<dbReference type="Gene3D" id="3.90.1470.20">
    <property type="match status" value="1"/>
</dbReference>
<organism evidence="1 2">
    <name type="scientific">Anaeromyxobacter oryzae</name>
    <dbReference type="NCBI Taxonomy" id="2918170"/>
    <lineage>
        <taxon>Bacteria</taxon>
        <taxon>Pseudomonadati</taxon>
        <taxon>Myxococcota</taxon>
        <taxon>Myxococcia</taxon>
        <taxon>Myxococcales</taxon>
        <taxon>Cystobacterineae</taxon>
        <taxon>Anaeromyxobacteraceae</taxon>
        <taxon>Anaeromyxobacter</taxon>
    </lineage>
</organism>
<dbReference type="SUPFAM" id="SSF56784">
    <property type="entry name" value="HAD-like"/>
    <property type="match status" value="1"/>
</dbReference>
<evidence type="ECO:0000313" key="2">
    <source>
        <dbReference type="Proteomes" id="UP001162891"/>
    </source>
</evidence>
<reference evidence="2" key="1">
    <citation type="journal article" date="2022" name="Int. J. Syst. Evol. Microbiol.">
        <title>Anaeromyxobacter oryzae sp. nov., Anaeromyxobacter diazotrophicus sp. nov. and Anaeromyxobacter paludicola sp. nov., isolated from paddy soils.</title>
        <authorList>
            <person name="Itoh H."/>
            <person name="Xu Z."/>
            <person name="Mise K."/>
            <person name="Masuda Y."/>
            <person name="Ushijima N."/>
            <person name="Hayakawa C."/>
            <person name="Shiratori Y."/>
            <person name="Senoo K."/>
        </authorList>
    </citation>
    <scope>NUCLEOTIDE SEQUENCE [LARGE SCALE GENOMIC DNA]</scope>
    <source>
        <strain evidence="2">Red232</strain>
    </source>
</reference>
<sequence length="217" mass="23670">MPAPWAIVCDFDGTALTEDLGDEVAYRFVGVEHYRAQAARYHAGELDFGRLLVAIFGGIRATRDEIAAFALGRFAWRPGFEAFVAASRDAGRPFLVVSAGLDVYIEPVLDRLPPPLRTHVELRANHASCAPEGLTVAFHGEDCGYCGFCKGSVVRELQAAGHRVVLCGDGTGDRHAADAADHVFARRGSSLVKYCGERGLPHDVFETFFEVMARFPR</sequence>
<dbReference type="RefSeq" id="WP_248352674.1">
    <property type="nucleotide sequence ID" value="NZ_AP025591.1"/>
</dbReference>
<dbReference type="InterPro" id="IPR023214">
    <property type="entry name" value="HAD_sf"/>
</dbReference>
<dbReference type="PANTHER" id="PTHR43344">
    <property type="entry name" value="PHOSPHOSERINE PHOSPHATASE"/>
    <property type="match status" value="1"/>
</dbReference>
<dbReference type="Proteomes" id="UP001162891">
    <property type="component" value="Chromosome"/>
</dbReference>
<dbReference type="PANTHER" id="PTHR43344:SF21">
    <property type="entry name" value="POLYOL PHOSPHATE PHOSPHATASE PYP1"/>
    <property type="match status" value="1"/>
</dbReference>
<dbReference type="Gene3D" id="3.40.50.1000">
    <property type="entry name" value="HAD superfamily/HAD-like"/>
    <property type="match status" value="1"/>
</dbReference>